<dbReference type="GO" id="GO:0008276">
    <property type="term" value="F:protein methyltransferase activity"/>
    <property type="evidence" value="ECO:0007669"/>
    <property type="project" value="InterPro"/>
</dbReference>
<dbReference type="InterPro" id="IPR050714">
    <property type="entry name" value="Cobalamin_biosynth_MTase"/>
</dbReference>
<gene>
    <name evidence="7" type="ORF">PROAA_420017</name>
</gene>
<dbReference type="InterPro" id="IPR006365">
    <property type="entry name" value="Cbl_synth_CobL"/>
</dbReference>
<keyword evidence="5" id="KW-0949">S-adenosyl-L-methionine</keyword>
<dbReference type="Gene3D" id="3.40.50.150">
    <property type="entry name" value="Vaccinia Virus protein VP39"/>
    <property type="match status" value="1"/>
</dbReference>
<accession>A0A1A8Y045</accession>
<dbReference type="InterPro" id="IPR012818">
    <property type="entry name" value="CbiE"/>
</dbReference>
<dbReference type="NCBIfam" id="TIGR02469">
    <property type="entry name" value="CbiT"/>
    <property type="match status" value="1"/>
</dbReference>
<evidence type="ECO:0000256" key="2">
    <source>
        <dbReference type="ARBA" id="ARBA00022573"/>
    </source>
</evidence>
<dbReference type="InterPro" id="IPR014008">
    <property type="entry name" value="Cbl_synth_MTase_CbiT"/>
</dbReference>
<organism evidence="7 8">
    <name type="scientific">Candidatus Propionivibrio aalborgensis</name>
    <dbReference type="NCBI Taxonomy" id="1860101"/>
    <lineage>
        <taxon>Bacteria</taxon>
        <taxon>Pseudomonadati</taxon>
        <taxon>Pseudomonadota</taxon>
        <taxon>Betaproteobacteria</taxon>
        <taxon>Rhodocyclales</taxon>
        <taxon>Rhodocyclaceae</taxon>
        <taxon>Propionivibrio</taxon>
    </lineage>
</organism>
<evidence type="ECO:0000313" key="7">
    <source>
        <dbReference type="EMBL" id="SBT10341.1"/>
    </source>
</evidence>
<dbReference type="PIRSF" id="PIRSF036428">
    <property type="entry name" value="CobL"/>
    <property type="match status" value="1"/>
</dbReference>
<dbReference type="CDD" id="cd02440">
    <property type="entry name" value="AdoMet_MTases"/>
    <property type="match status" value="1"/>
</dbReference>
<dbReference type="InterPro" id="IPR000878">
    <property type="entry name" value="4pyrrol_Mease"/>
</dbReference>
<dbReference type="InterPro" id="IPR014777">
    <property type="entry name" value="4pyrrole_Mease_sub1"/>
</dbReference>
<keyword evidence="4 7" id="KW-0808">Transferase</keyword>
<dbReference type="GO" id="GO:0046025">
    <property type="term" value="F:precorrin-6Y C5,15-methyltransferase (decarboxylating) activity"/>
    <property type="evidence" value="ECO:0007669"/>
    <property type="project" value="UniProtKB-EC"/>
</dbReference>
<dbReference type="EC" id="2.1.1.132" evidence="7"/>
<keyword evidence="3 7" id="KW-0489">Methyltransferase</keyword>
<evidence type="ECO:0000313" key="8">
    <source>
        <dbReference type="Proteomes" id="UP000199600"/>
    </source>
</evidence>
<dbReference type="Proteomes" id="UP000199600">
    <property type="component" value="Unassembled WGS sequence"/>
</dbReference>
<dbReference type="PANTHER" id="PTHR43182:SF1">
    <property type="entry name" value="COBALT-PRECORRIN-7 C(5)-METHYLTRANSFERASE"/>
    <property type="match status" value="1"/>
</dbReference>
<dbReference type="PANTHER" id="PTHR43182">
    <property type="entry name" value="COBALT-PRECORRIN-6B C(15)-METHYLTRANSFERASE (DECARBOXYLATING)"/>
    <property type="match status" value="1"/>
</dbReference>
<dbReference type="InterPro" id="IPR029063">
    <property type="entry name" value="SAM-dependent_MTases_sf"/>
</dbReference>
<evidence type="ECO:0000256" key="5">
    <source>
        <dbReference type="ARBA" id="ARBA00022691"/>
    </source>
</evidence>
<dbReference type="GO" id="GO:0009236">
    <property type="term" value="P:cobalamin biosynthetic process"/>
    <property type="evidence" value="ECO:0007669"/>
    <property type="project" value="UniProtKB-UniPathway"/>
</dbReference>
<feature type="domain" description="Tetrapyrrole methylase" evidence="6">
    <location>
        <begin position="8"/>
        <end position="205"/>
    </location>
</feature>
<reference evidence="7 8" key="1">
    <citation type="submission" date="2016-06" db="EMBL/GenBank/DDBJ databases">
        <authorList>
            <person name="Kjaerup R.B."/>
            <person name="Dalgaard T.S."/>
            <person name="Juul-Madsen H.R."/>
        </authorList>
    </citation>
    <scope>NUCLEOTIDE SEQUENCE [LARGE SCALE GENOMIC DNA]</scope>
    <source>
        <strain evidence="7">2</strain>
    </source>
</reference>
<dbReference type="SUPFAM" id="SSF53335">
    <property type="entry name" value="S-adenosyl-L-methionine-dependent methyltransferases"/>
    <property type="match status" value="1"/>
</dbReference>
<dbReference type="CDD" id="cd11644">
    <property type="entry name" value="Precorrin-6Y-MT"/>
    <property type="match status" value="1"/>
</dbReference>
<dbReference type="RefSeq" id="WP_186411931.1">
    <property type="nucleotide sequence ID" value="NZ_FLQY01000343.1"/>
</dbReference>
<dbReference type="SUPFAM" id="SSF53790">
    <property type="entry name" value="Tetrapyrrole methylase"/>
    <property type="match status" value="1"/>
</dbReference>
<dbReference type="Pfam" id="PF00590">
    <property type="entry name" value="TP_methylase"/>
    <property type="match status" value="1"/>
</dbReference>
<dbReference type="EMBL" id="FLQY01000343">
    <property type="protein sequence ID" value="SBT10341.1"/>
    <property type="molecule type" value="Genomic_DNA"/>
</dbReference>
<dbReference type="NCBIfam" id="TIGR02467">
    <property type="entry name" value="CbiE"/>
    <property type="match status" value="1"/>
</dbReference>
<evidence type="ECO:0000256" key="1">
    <source>
        <dbReference type="ARBA" id="ARBA00004953"/>
    </source>
</evidence>
<dbReference type="InterPro" id="IPR035996">
    <property type="entry name" value="4pyrrol_Methylase_sf"/>
</dbReference>
<dbReference type="Gene3D" id="3.40.1010.10">
    <property type="entry name" value="Cobalt-precorrin-4 Transmethylase, Domain 1"/>
    <property type="match status" value="1"/>
</dbReference>
<comment type="pathway">
    <text evidence="1">Cofactor biosynthesis; adenosylcobalamin biosynthesis.</text>
</comment>
<evidence type="ECO:0000256" key="4">
    <source>
        <dbReference type="ARBA" id="ARBA00022679"/>
    </source>
</evidence>
<dbReference type="GO" id="GO:0032259">
    <property type="term" value="P:methylation"/>
    <property type="evidence" value="ECO:0007669"/>
    <property type="project" value="UniProtKB-KW"/>
</dbReference>
<dbReference type="UniPathway" id="UPA00148"/>
<sequence length="428" mass="46010">MKPSEPCTLVGILDDGWSGLSDTARQRLIAADLVIGAERTLELVRQHLPASTVLQDMDGALGQVPGWIVAAREAGQRVVALATGDPLCHGIASWLTGKLGPEACEILPAVSTLQLAFARFKRPWQDVKITSCHSTDAGDWFIGATPEHGLYKLMRAIALHPRVATFTGPENSPAHLARALLTAGYGEEITLSVACRLLLPEEQLFPELSLADAAKMDFPEPNVVLVERLPEARQPVFGLEDLEYFQRTPEKGLITKQEARALSLAKLRLAPDAIVWDIGAGSGSVGLEAARLAPLGHVWAIEKNVADAANARANAARFKVSNYTLSEGKAPMHLDTWPDPDAVFIGGSGGELAALICLILGRLKPGGRLVMNFVTLENLATATHELAAAGATWDVVQLQASRSQPILDMHRMAAQNPVWILSAHKEMK</sequence>
<evidence type="ECO:0000259" key="6">
    <source>
        <dbReference type="Pfam" id="PF00590"/>
    </source>
</evidence>
<keyword evidence="8" id="KW-1185">Reference proteome</keyword>
<keyword evidence="2" id="KW-0169">Cobalamin biosynthesis</keyword>
<protein>
    <submittedName>
        <fullName evidence="7">Precorrin-6Y C5,15-methyltransferase (Decarboxylating)</fullName>
        <ecNumber evidence="7">2.1.1.132</ecNumber>
    </submittedName>
</protein>
<dbReference type="AlphaFoldDB" id="A0A1A8Y045"/>
<proteinExistence type="predicted"/>
<evidence type="ECO:0000256" key="3">
    <source>
        <dbReference type="ARBA" id="ARBA00022603"/>
    </source>
</evidence>
<name>A0A1A8Y045_9RHOO</name>